<feature type="transmembrane region" description="Helical" evidence="7">
    <location>
        <begin position="396"/>
        <end position="421"/>
    </location>
</feature>
<proteinExistence type="predicted"/>
<gene>
    <name evidence="9" type="primary">dctM_16</name>
    <name evidence="9" type="ORF">SDC9_41375</name>
</gene>
<dbReference type="InterPro" id="IPR004681">
    <property type="entry name" value="TRAP_DctM"/>
</dbReference>
<dbReference type="PANTHER" id="PTHR33362:SF5">
    <property type="entry name" value="C4-DICARBOXYLATE TRAP TRANSPORTER LARGE PERMEASE PROTEIN DCTM"/>
    <property type="match status" value="1"/>
</dbReference>
<evidence type="ECO:0000313" key="9">
    <source>
        <dbReference type="EMBL" id="MPL95206.1"/>
    </source>
</evidence>
<dbReference type="GO" id="GO:0022857">
    <property type="term" value="F:transmembrane transporter activity"/>
    <property type="evidence" value="ECO:0007669"/>
    <property type="project" value="TreeGrafter"/>
</dbReference>
<evidence type="ECO:0000256" key="5">
    <source>
        <dbReference type="ARBA" id="ARBA00022989"/>
    </source>
</evidence>
<feature type="transmembrane region" description="Helical" evidence="7">
    <location>
        <begin position="355"/>
        <end position="376"/>
    </location>
</feature>
<keyword evidence="2" id="KW-1003">Cell membrane</keyword>
<dbReference type="InterPro" id="IPR010656">
    <property type="entry name" value="DctM"/>
</dbReference>
<name>A0A644VV39_9ZZZZ</name>
<keyword evidence="6 7" id="KW-0472">Membrane</keyword>
<feature type="transmembrane region" description="Helical" evidence="7">
    <location>
        <begin position="271"/>
        <end position="293"/>
    </location>
</feature>
<dbReference type="GO" id="GO:0005886">
    <property type="term" value="C:plasma membrane"/>
    <property type="evidence" value="ECO:0007669"/>
    <property type="project" value="UniProtKB-SubCell"/>
</dbReference>
<feature type="transmembrane region" description="Helical" evidence="7">
    <location>
        <begin position="212"/>
        <end position="234"/>
    </location>
</feature>
<sequence length="432" mass="45463">MAALIVFGIFVVLIFIGTPIGISLATAAMGAIMNFDLGTAMISRNFEANIAKFPLVAIPFFILAGVLMEKAKIVDGISKFVILVVGRATGGLAIAAVITCIFWGAISGSGPATAAALGLVFIPTMIKQGYDKYFSASAIAAGAGLSIIIPPSIAFIVYGNLTDVSVGALFLGGIVPGVIVGMFLILSVYLSSKRHNFRGEMKRGSLKEIGKAFIGAFWSLLAPVIILGSIYAGVATPTESAIMGVFYALFVGLFVYKTITFKLLISALSDTVVASATVMLVVAMAGIFSWAASTLGVIDAAANLVSSLTTNKLVFLLLINVVMLIAGMFLDAISITYVFMPIILPVLLKLQIDPLFFGVVMVVALAIGQITPPVAVNLYVTANIIKSNITNEMVRYVLPMVIVSILALLVITLFPQLTLWLPAASGLYTPRF</sequence>
<keyword evidence="3" id="KW-0997">Cell inner membrane</keyword>
<dbReference type="PANTHER" id="PTHR33362">
    <property type="entry name" value="SIALIC ACID TRAP TRANSPORTER PERMEASE PROTEIN SIAT-RELATED"/>
    <property type="match status" value="1"/>
</dbReference>
<reference evidence="9" key="1">
    <citation type="submission" date="2019-08" db="EMBL/GenBank/DDBJ databases">
        <authorList>
            <person name="Kucharzyk K."/>
            <person name="Murdoch R.W."/>
            <person name="Higgins S."/>
            <person name="Loffler F."/>
        </authorList>
    </citation>
    <scope>NUCLEOTIDE SEQUENCE</scope>
</reference>
<feature type="transmembrane region" description="Helical" evidence="7">
    <location>
        <begin position="51"/>
        <end position="68"/>
    </location>
</feature>
<organism evidence="9">
    <name type="scientific">bioreactor metagenome</name>
    <dbReference type="NCBI Taxonomy" id="1076179"/>
    <lineage>
        <taxon>unclassified sequences</taxon>
        <taxon>metagenomes</taxon>
        <taxon>ecological metagenomes</taxon>
    </lineage>
</organism>
<dbReference type="PIRSF" id="PIRSF006066">
    <property type="entry name" value="HI0050"/>
    <property type="match status" value="1"/>
</dbReference>
<dbReference type="EMBL" id="VSSQ01000458">
    <property type="protein sequence ID" value="MPL95206.1"/>
    <property type="molecule type" value="Genomic_DNA"/>
</dbReference>
<feature type="domain" description="TRAP C4-dicarboxylate transport system permease DctM subunit" evidence="8">
    <location>
        <begin position="7"/>
        <end position="417"/>
    </location>
</feature>
<feature type="transmembrane region" description="Helical" evidence="7">
    <location>
        <begin position="313"/>
        <end position="343"/>
    </location>
</feature>
<comment type="subcellular location">
    <subcellularLocation>
        <location evidence="1">Cell inner membrane</location>
        <topology evidence="1">Multi-pass membrane protein</topology>
    </subcellularLocation>
</comment>
<evidence type="ECO:0000256" key="4">
    <source>
        <dbReference type="ARBA" id="ARBA00022692"/>
    </source>
</evidence>
<keyword evidence="5 7" id="KW-1133">Transmembrane helix</keyword>
<feature type="transmembrane region" description="Helical" evidence="7">
    <location>
        <begin position="138"/>
        <end position="158"/>
    </location>
</feature>
<protein>
    <submittedName>
        <fullName evidence="9">C4-dicarboxylate TRAP transporter large permease protein DctM</fullName>
    </submittedName>
</protein>
<evidence type="ECO:0000256" key="7">
    <source>
        <dbReference type="SAM" id="Phobius"/>
    </source>
</evidence>
<dbReference type="NCBIfam" id="TIGR00786">
    <property type="entry name" value="dctM"/>
    <property type="match status" value="1"/>
</dbReference>
<feature type="transmembrane region" description="Helical" evidence="7">
    <location>
        <begin position="164"/>
        <end position="191"/>
    </location>
</feature>
<evidence type="ECO:0000256" key="3">
    <source>
        <dbReference type="ARBA" id="ARBA00022519"/>
    </source>
</evidence>
<dbReference type="Pfam" id="PF06808">
    <property type="entry name" value="DctM"/>
    <property type="match status" value="1"/>
</dbReference>
<evidence type="ECO:0000256" key="1">
    <source>
        <dbReference type="ARBA" id="ARBA00004429"/>
    </source>
</evidence>
<accession>A0A644VV39</accession>
<feature type="transmembrane region" description="Helical" evidence="7">
    <location>
        <begin position="80"/>
        <end position="104"/>
    </location>
</feature>
<keyword evidence="4 7" id="KW-0812">Transmembrane</keyword>
<comment type="caution">
    <text evidence="9">The sequence shown here is derived from an EMBL/GenBank/DDBJ whole genome shotgun (WGS) entry which is preliminary data.</text>
</comment>
<evidence type="ECO:0000256" key="2">
    <source>
        <dbReference type="ARBA" id="ARBA00022475"/>
    </source>
</evidence>
<dbReference type="AlphaFoldDB" id="A0A644VV39"/>
<feature type="transmembrane region" description="Helical" evidence="7">
    <location>
        <begin position="110"/>
        <end position="126"/>
    </location>
</feature>
<evidence type="ECO:0000259" key="8">
    <source>
        <dbReference type="Pfam" id="PF06808"/>
    </source>
</evidence>
<evidence type="ECO:0000256" key="6">
    <source>
        <dbReference type="ARBA" id="ARBA00023136"/>
    </source>
</evidence>
<feature type="transmembrane region" description="Helical" evidence="7">
    <location>
        <begin position="240"/>
        <end position="259"/>
    </location>
</feature>